<dbReference type="EMBL" id="JAHXDN010000002">
    <property type="protein sequence ID" value="MBW4707426.1"/>
    <property type="molecule type" value="Genomic_DNA"/>
</dbReference>
<keyword evidence="6 8" id="KW-1133">Transmembrane helix</keyword>
<dbReference type="PANTHER" id="PTHR30012">
    <property type="entry name" value="GENERAL SECRETION PATHWAY PROTEIN"/>
    <property type="match status" value="1"/>
</dbReference>
<evidence type="ECO:0000256" key="1">
    <source>
        <dbReference type="ARBA" id="ARBA00004429"/>
    </source>
</evidence>
<keyword evidence="5 8" id="KW-0812">Transmembrane</keyword>
<feature type="domain" description="Type II secretion system protein GspF" evidence="9">
    <location>
        <begin position="265"/>
        <end position="387"/>
    </location>
</feature>
<proteinExistence type="inferred from homology"/>
<comment type="caution">
    <text evidence="10">The sequence shown here is derived from an EMBL/GenBank/DDBJ whole genome shotgun (WGS) entry which is preliminary data.</text>
</comment>
<dbReference type="Proteomes" id="UP001138661">
    <property type="component" value="Unassembled WGS sequence"/>
</dbReference>
<dbReference type="GO" id="GO:0015628">
    <property type="term" value="P:protein secretion by the type II secretion system"/>
    <property type="evidence" value="ECO:0007669"/>
    <property type="project" value="TreeGrafter"/>
</dbReference>
<name>A0A9X1FTV0_9RHOB</name>
<feature type="domain" description="Type II secretion system protein GspF" evidence="9">
    <location>
        <begin position="68"/>
        <end position="189"/>
    </location>
</feature>
<dbReference type="InterPro" id="IPR003004">
    <property type="entry name" value="GspF/PilC"/>
</dbReference>
<reference evidence="10" key="1">
    <citation type="submission" date="2021-07" db="EMBL/GenBank/DDBJ databases">
        <title>Roseobacter insulae sp. nov., isolated from a tidal flat.</title>
        <authorList>
            <person name="Park S."/>
            <person name="Yoon J.-H."/>
        </authorList>
    </citation>
    <scope>NUCLEOTIDE SEQUENCE</scope>
    <source>
        <strain evidence="10">YSTF-M11</strain>
    </source>
</reference>
<keyword evidence="7 8" id="KW-0472">Membrane</keyword>
<protein>
    <submittedName>
        <fullName evidence="10">Type II secretion system F family protein</fullName>
    </submittedName>
</protein>
<keyword evidence="3" id="KW-1003">Cell membrane</keyword>
<evidence type="ECO:0000256" key="6">
    <source>
        <dbReference type="ARBA" id="ARBA00022989"/>
    </source>
</evidence>
<sequence length="396" mass="41967">MPGFQYTAVSETGQTRRGKVAAPDVQSAAQILRSQGLVPLDVRSAGARIKLNLPVRQSLSQAELAVMTRQLATLLDSGVRVDDALTAVARQSGARLTAIADDLRAGILDGQSFAASLSKHPKTFDTFYTASVRAGETAGRLGAVMGHLADHVETRSQNRNSVQLALIYPAILALVSLAVVTALLVFVVPDIVRVFASRGADLPGLTRGLIALSDGLIVWWPWMITLLTAAGAGIWRALEVPEVRLSWHRFLIRNRIPRQIASAQFSGTLATLTQSGVTLNDALEAACGTVSNLSYRATLREVASAVRDGAALSQALARHTVFTPMMITMIASGEAGGTLPRTLARYSADTAQSLEAMIKALVGLVEPLVLLLMGGIVMLLVLAILLPIVNLNNLVG</sequence>
<dbReference type="Pfam" id="PF00482">
    <property type="entry name" value="T2SSF"/>
    <property type="match status" value="2"/>
</dbReference>
<dbReference type="InterPro" id="IPR018076">
    <property type="entry name" value="T2SS_GspF_dom"/>
</dbReference>
<comment type="similarity">
    <text evidence="2">Belongs to the GSP F family.</text>
</comment>
<evidence type="ECO:0000313" key="11">
    <source>
        <dbReference type="Proteomes" id="UP001138661"/>
    </source>
</evidence>
<feature type="transmembrane region" description="Helical" evidence="8">
    <location>
        <begin position="165"/>
        <end position="188"/>
    </location>
</feature>
<dbReference type="FunFam" id="1.20.81.30:FF:000001">
    <property type="entry name" value="Type II secretion system protein F"/>
    <property type="match status" value="2"/>
</dbReference>
<dbReference type="AlphaFoldDB" id="A0A9X1FTV0"/>
<keyword evidence="4" id="KW-0997">Cell inner membrane</keyword>
<accession>A0A9X1FTV0</accession>
<dbReference type="GO" id="GO:0005886">
    <property type="term" value="C:plasma membrane"/>
    <property type="evidence" value="ECO:0007669"/>
    <property type="project" value="UniProtKB-SubCell"/>
</dbReference>
<feature type="transmembrane region" description="Helical" evidence="8">
    <location>
        <begin position="368"/>
        <end position="389"/>
    </location>
</feature>
<gene>
    <name evidence="10" type="ORF">KX928_06470</name>
</gene>
<keyword evidence="11" id="KW-1185">Reference proteome</keyword>
<comment type="subcellular location">
    <subcellularLocation>
        <location evidence="1">Cell inner membrane</location>
        <topology evidence="1">Multi-pass membrane protein</topology>
    </subcellularLocation>
</comment>
<feature type="transmembrane region" description="Helical" evidence="8">
    <location>
        <begin position="219"/>
        <end position="238"/>
    </location>
</feature>
<evidence type="ECO:0000313" key="10">
    <source>
        <dbReference type="EMBL" id="MBW4707426.1"/>
    </source>
</evidence>
<evidence type="ECO:0000256" key="4">
    <source>
        <dbReference type="ARBA" id="ARBA00022519"/>
    </source>
</evidence>
<evidence type="ECO:0000256" key="3">
    <source>
        <dbReference type="ARBA" id="ARBA00022475"/>
    </source>
</evidence>
<evidence type="ECO:0000256" key="7">
    <source>
        <dbReference type="ARBA" id="ARBA00023136"/>
    </source>
</evidence>
<evidence type="ECO:0000256" key="8">
    <source>
        <dbReference type="SAM" id="Phobius"/>
    </source>
</evidence>
<evidence type="ECO:0000256" key="5">
    <source>
        <dbReference type="ARBA" id="ARBA00022692"/>
    </source>
</evidence>
<organism evidence="10 11">
    <name type="scientific">Roseobacter insulae</name>
    <dbReference type="NCBI Taxonomy" id="2859783"/>
    <lineage>
        <taxon>Bacteria</taxon>
        <taxon>Pseudomonadati</taxon>
        <taxon>Pseudomonadota</taxon>
        <taxon>Alphaproteobacteria</taxon>
        <taxon>Rhodobacterales</taxon>
        <taxon>Roseobacteraceae</taxon>
        <taxon>Roseobacter</taxon>
    </lineage>
</organism>
<evidence type="ECO:0000259" key="9">
    <source>
        <dbReference type="Pfam" id="PF00482"/>
    </source>
</evidence>
<evidence type="ECO:0000256" key="2">
    <source>
        <dbReference type="ARBA" id="ARBA00005745"/>
    </source>
</evidence>
<dbReference type="RefSeq" id="WP_219500290.1">
    <property type="nucleotide sequence ID" value="NZ_JAHXDN010000002.1"/>
</dbReference>
<dbReference type="PANTHER" id="PTHR30012:SF0">
    <property type="entry name" value="TYPE II SECRETION SYSTEM PROTEIN F-RELATED"/>
    <property type="match status" value="1"/>
</dbReference>